<reference evidence="2 3" key="1">
    <citation type="submission" date="2016-10" db="EMBL/GenBank/DDBJ databases">
        <authorList>
            <person name="de Groot N.N."/>
        </authorList>
    </citation>
    <scope>NUCLEOTIDE SEQUENCE [LARGE SCALE GENOMIC DNA]</scope>
    <source>
        <strain evidence="2 3">CBS 141442</strain>
    </source>
</reference>
<evidence type="ECO:0000256" key="1">
    <source>
        <dbReference type="SAM" id="MobiDB-lite"/>
    </source>
</evidence>
<gene>
    <name evidence="2" type="ORF">SAMEA4029010_CIC11G00000003924</name>
</gene>
<organism evidence="2 3">
    <name type="scientific">Sungouiella intermedia</name>
    <dbReference type="NCBI Taxonomy" id="45354"/>
    <lineage>
        <taxon>Eukaryota</taxon>
        <taxon>Fungi</taxon>
        <taxon>Dikarya</taxon>
        <taxon>Ascomycota</taxon>
        <taxon>Saccharomycotina</taxon>
        <taxon>Pichiomycetes</taxon>
        <taxon>Metschnikowiaceae</taxon>
        <taxon>Sungouiella</taxon>
    </lineage>
</organism>
<dbReference type="EMBL" id="LT635760">
    <property type="protein sequence ID" value="SGZ56366.1"/>
    <property type="molecule type" value="Genomic_DNA"/>
</dbReference>
<dbReference type="Proteomes" id="UP000182334">
    <property type="component" value="Chromosome V"/>
</dbReference>
<evidence type="ECO:0000313" key="3">
    <source>
        <dbReference type="Proteomes" id="UP000182334"/>
    </source>
</evidence>
<accession>A0A1L0DVK6</accession>
<feature type="region of interest" description="Disordered" evidence="1">
    <location>
        <begin position="271"/>
        <end position="293"/>
    </location>
</feature>
<proteinExistence type="predicted"/>
<dbReference type="AlphaFoldDB" id="A0A1L0DVK6"/>
<feature type="compositionally biased region" description="Low complexity" evidence="1">
    <location>
        <begin position="279"/>
        <end position="293"/>
    </location>
</feature>
<feature type="region of interest" description="Disordered" evidence="1">
    <location>
        <begin position="1"/>
        <end position="25"/>
    </location>
</feature>
<evidence type="ECO:0000313" key="2">
    <source>
        <dbReference type="EMBL" id="SGZ56366.1"/>
    </source>
</evidence>
<feature type="region of interest" description="Disordered" evidence="1">
    <location>
        <begin position="136"/>
        <end position="163"/>
    </location>
</feature>
<protein>
    <submittedName>
        <fullName evidence="2">CIC11C00000003924</fullName>
    </submittedName>
</protein>
<feature type="region of interest" description="Disordered" evidence="1">
    <location>
        <begin position="312"/>
        <end position="348"/>
    </location>
</feature>
<sequence>MGSEPDELFDKVFSSQSPPPTPPATFQERVYPELLLHQAPHGVHYYGSLQQVTRQFVDDNSSKNIMQFSSSNLGVRLREMVHAWDAIDSEGRHSFNNPDSDFNGPVSSPSAANSLFSWSTSDVSIAARKRQLLERSATSQSLNRTISNRSDPGLPLPTSAGSNPLALQRLPRVVERESNKFIQDRIEVIKAHHKSEASKKIDERKRKDHEMHLQRIKRKEAEYERSLKAAIALQNMNRQSGFFGSLFGFSQKQNSSSFTLDILEPEPYPTFTQATPPMRSATASPSKPKKSSLFSFRSSTKVAGGVASTSPEFTVAKPSMDDGSTRSVISSEDDGDNQEKTTDVAAGFEGLDSMLDSLNVAPSKSENNSVGDILSSPIERSFSSNQFIALEPKKLPVEKS</sequence>
<keyword evidence="3" id="KW-1185">Reference proteome</keyword>
<dbReference type="OrthoDB" id="4095869at2759"/>
<feature type="compositionally biased region" description="Polar residues" evidence="1">
    <location>
        <begin position="136"/>
        <end position="150"/>
    </location>
</feature>
<name>A0A1L0DVK6_9ASCO</name>